<organism evidence="1 2">
    <name type="scientific">Streptococcus parasanguinis</name>
    <dbReference type="NCBI Taxonomy" id="1318"/>
    <lineage>
        <taxon>Bacteria</taxon>
        <taxon>Bacillati</taxon>
        <taxon>Bacillota</taxon>
        <taxon>Bacilli</taxon>
        <taxon>Lactobacillales</taxon>
        <taxon>Streptococcaceae</taxon>
        <taxon>Streptococcus</taxon>
    </lineage>
</organism>
<gene>
    <name evidence="1" type="ORF">KHX87_00315</name>
</gene>
<comment type="caution">
    <text evidence="1">The sequence shown here is derived from an EMBL/GenBank/DDBJ whole genome shotgun (WGS) entry which is preliminary data.</text>
</comment>
<name>A0A943HJ89_STRPA</name>
<dbReference type="RefSeq" id="WP_152903620.1">
    <property type="nucleotide sequence ID" value="NZ_JANCOK010000008.1"/>
</dbReference>
<accession>A0A943HJ89</accession>
<proteinExistence type="predicted"/>
<evidence type="ECO:0000313" key="2">
    <source>
        <dbReference type="Proteomes" id="UP000709219"/>
    </source>
</evidence>
<evidence type="ECO:0000313" key="1">
    <source>
        <dbReference type="EMBL" id="MBS5357543.1"/>
    </source>
</evidence>
<protein>
    <submittedName>
        <fullName evidence="1">DUF2292 domain-containing protein</fullName>
    </submittedName>
</protein>
<dbReference type="AlphaFoldDB" id="A0A943HJ89"/>
<reference evidence="1" key="1">
    <citation type="submission" date="2021-02" db="EMBL/GenBank/DDBJ databases">
        <title>Infant gut strain persistence is associated with maternal origin, phylogeny, and functional potential including surface adhesion and iron acquisition.</title>
        <authorList>
            <person name="Lou Y.C."/>
        </authorList>
    </citation>
    <scope>NUCLEOTIDE SEQUENCE</scope>
    <source>
        <strain evidence="1">L3_098_011G1_dasL3_098_011G1_concoct_7</strain>
    </source>
</reference>
<sequence>MDKLTEGWLYFLKNGIIKTVELPKFGELNIKISDGVVTLVEVKNKIKI</sequence>
<dbReference type="Proteomes" id="UP000709219">
    <property type="component" value="Unassembled WGS sequence"/>
</dbReference>
<dbReference type="EMBL" id="JAGZFP010000001">
    <property type="protein sequence ID" value="MBS5357543.1"/>
    <property type="molecule type" value="Genomic_DNA"/>
</dbReference>